<feature type="compositionally biased region" description="Pro residues" evidence="3">
    <location>
        <begin position="28"/>
        <end position="45"/>
    </location>
</feature>
<protein>
    <submittedName>
        <fullName evidence="6">Efflux RND transporter periplasmic adaptor subunit</fullName>
    </submittedName>
</protein>
<dbReference type="InterPro" id="IPR058647">
    <property type="entry name" value="BSH_CzcB-like"/>
</dbReference>
<dbReference type="Gene3D" id="2.40.420.20">
    <property type="match status" value="1"/>
</dbReference>
<evidence type="ECO:0000256" key="3">
    <source>
        <dbReference type="SAM" id="MobiDB-lite"/>
    </source>
</evidence>
<comment type="similarity">
    <text evidence="1">Belongs to the membrane fusion protein (MFP) (TC 8.A.1) family.</text>
</comment>
<evidence type="ECO:0000313" key="6">
    <source>
        <dbReference type="EMBL" id="MFD2235268.1"/>
    </source>
</evidence>
<keyword evidence="2" id="KW-0813">Transport</keyword>
<dbReference type="Pfam" id="PF25954">
    <property type="entry name" value="Beta-barrel_RND_2"/>
    <property type="match status" value="1"/>
</dbReference>
<dbReference type="EMBL" id="JBHUIY010000040">
    <property type="protein sequence ID" value="MFD2235268.1"/>
    <property type="molecule type" value="Genomic_DNA"/>
</dbReference>
<evidence type="ECO:0000259" key="4">
    <source>
        <dbReference type="Pfam" id="PF25954"/>
    </source>
</evidence>
<sequence>MNRRERAAAALVLAGLATGGGWWLTTRPEPPPPPAAADAAPPPAPAEAESGIAMSPEAMRRAGIVIAPLLPRPVPALIRAPGEVVSNRFGAGVVTPPTTGTLIERRVAAGDRVRQGQVVGTMFSPEMAEAQGQFLIADREWRRVRDLGREIVSARRYDEAEAQRRQAMTRLIGFGLSPRQIETPGAAPSGQVALVAPRDGVVATDAVAVGELVAPGRVLFTIADERTAWIQARVSPAQAAALRPGQAATLRWDGQTRPAAVRALEPAIDPVTRTVGVRLDTANQDGALRAGLFVEVELPVDDGGPVLALPVESVLRGPDGDWRVYVAGADGRLRPVEVTLVRGAGTLAVIEGLAPGSPVVTEGAFFVQSEAAKGGFDPHGH</sequence>
<accession>A0ABW5CGR8</accession>
<evidence type="ECO:0000256" key="1">
    <source>
        <dbReference type="ARBA" id="ARBA00009477"/>
    </source>
</evidence>
<keyword evidence="7" id="KW-1185">Reference proteome</keyword>
<name>A0ABW5CGR8_9PROT</name>
<reference evidence="7" key="1">
    <citation type="journal article" date="2019" name="Int. J. Syst. Evol. Microbiol.">
        <title>The Global Catalogue of Microorganisms (GCM) 10K type strain sequencing project: providing services to taxonomists for standard genome sequencing and annotation.</title>
        <authorList>
            <consortium name="The Broad Institute Genomics Platform"/>
            <consortium name="The Broad Institute Genome Sequencing Center for Infectious Disease"/>
            <person name="Wu L."/>
            <person name="Ma J."/>
        </authorList>
    </citation>
    <scope>NUCLEOTIDE SEQUENCE [LARGE SCALE GENOMIC DNA]</scope>
    <source>
        <strain evidence="7">KCTC 15012</strain>
    </source>
</reference>
<dbReference type="InterPro" id="IPR006143">
    <property type="entry name" value="RND_pump_MFP"/>
</dbReference>
<gene>
    <name evidence="6" type="ORF">ACFSNB_15780</name>
</gene>
<dbReference type="InterPro" id="IPR058792">
    <property type="entry name" value="Beta-barrel_RND_2"/>
</dbReference>
<dbReference type="PANTHER" id="PTHR30097">
    <property type="entry name" value="CATION EFFLUX SYSTEM PROTEIN CUSB"/>
    <property type="match status" value="1"/>
</dbReference>
<dbReference type="PANTHER" id="PTHR30097:SF4">
    <property type="entry name" value="SLR6042 PROTEIN"/>
    <property type="match status" value="1"/>
</dbReference>
<evidence type="ECO:0000313" key="7">
    <source>
        <dbReference type="Proteomes" id="UP001597296"/>
    </source>
</evidence>
<feature type="domain" description="CzcB-like barrel-sandwich hybrid" evidence="5">
    <location>
        <begin position="93"/>
        <end position="224"/>
    </location>
</feature>
<dbReference type="Proteomes" id="UP001597296">
    <property type="component" value="Unassembled WGS sequence"/>
</dbReference>
<feature type="domain" description="CusB-like beta-barrel" evidence="4">
    <location>
        <begin position="228"/>
        <end position="298"/>
    </location>
</feature>
<proteinExistence type="inferred from homology"/>
<feature type="region of interest" description="Disordered" evidence="3">
    <location>
        <begin position="21"/>
        <end position="49"/>
    </location>
</feature>
<dbReference type="SUPFAM" id="SSF111369">
    <property type="entry name" value="HlyD-like secretion proteins"/>
    <property type="match status" value="1"/>
</dbReference>
<evidence type="ECO:0000259" key="5">
    <source>
        <dbReference type="Pfam" id="PF25973"/>
    </source>
</evidence>
<dbReference type="Pfam" id="PF25973">
    <property type="entry name" value="BSH_CzcB"/>
    <property type="match status" value="1"/>
</dbReference>
<dbReference type="Gene3D" id="2.40.50.100">
    <property type="match status" value="1"/>
</dbReference>
<organism evidence="6 7">
    <name type="scientific">Phaeospirillum tilakii</name>
    <dbReference type="NCBI Taxonomy" id="741673"/>
    <lineage>
        <taxon>Bacteria</taxon>
        <taxon>Pseudomonadati</taxon>
        <taxon>Pseudomonadota</taxon>
        <taxon>Alphaproteobacteria</taxon>
        <taxon>Rhodospirillales</taxon>
        <taxon>Rhodospirillaceae</taxon>
        <taxon>Phaeospirillum</taxon>
    </lineage>
</organism>
<dbReference type="NCBIfam" id="TIGR01730">
    <property type="entry name" value="RND_mfp"/>
    <property type="match status" value="1"/>
</dbReference>
<dbReference type="InterPro" id="IPR051909">
    <property type="entry name" value="MFP_Cation_Efflux"/>
</dbReference>
<comment type="caution">
    <text evidence="6">The sequence shown here is derived from an EMBL/GenBank/DDBJ whole genome shotgun (WGS) entry which is preliminary data.</text>
</comment>
<dbReference type="Gene3D" id="2.40.30.170">
    <property type="match status" value="1"/>
</dbReference>
<dbReference type="RefSeq" id="WP_377318293.1">
    <property type="nucleotide sequence ID" value="NZ_JBHUIY010000040.1"/>
</dbReference>
<evidence type="ECO:0000256" key="2">
    <source>
        <dbReference type="ARBA" id="ARBA00022448"/>
    </source>
</evidence>